<dbReference type="HOGENOM" id="CLU_290488_0_0_10"/>
<evidence type="ECO:0000313" key="2">
    <source>
        <dbReference type="Proteomes" id="UP000002945"/>
    </source>
</evidence>
<keyword evidence="2" id="KW-1185">Reference proteome</keyword>
<protein>
    <submittedName>
        <fullName evidence="1">Uncharacterized protein</fullName>
    </submittedName>
</protein>
<name>A9DQB7_9FLAO</name>
<dbReference type="Proteomes" id="UP000002945">
    <property type="component" value="Unassembled WGS sequence"/>
</dbReference>
<dbReference type="EMBL" id="ABIB01000003">
    <property type="protein sequence ID" value="EDP96619.1"/>
    <property type="molecule type" value="Genomic_DNA"/>
</dbReference>
<accession>A9DQB7</accession>
<organism evidence="1 2">
    <name type="scientific">Kordia algicida OT-1</name>
    <dbReference type="NCBI Taxonomy" id="391587"/>
    <lineage>
        <taxon>Bacteria</taxon>
        <taxon>Pseudomonadati</taxon>
        <taxon>Bacteroidota</taxon>
        <taxon>Flavobacteriia</taxon>
        <taxon>Flavobacteriales</taxon>
        <taxon>Flavobacteriaceae</taxon>
        <taxon>Kordia</taxon>
    </lineage>
</organism>
<proteinExistence type="predicted"/>
<dbReference type="STRING" id="391587.KAOT1_15688"/>
<dbReference type="eggNOG" id="COG3209">
    <property type="taxonomic scope" value="Bacteria"/>
</dbReference>
<sequence length="1053" mass="121498">MFLSAILVVHSQNYDYVNTDRGTSYDDDSSGGKNIRIPLHTVRIDGTKIPIYLSYNSKGKKVSEMPTSVGFNWRLNAGGEIRKKINHLVDESENGWLHNSNLSDYQENIVVGQSSTMKDLLKKIDAAPDIFMMSLSNGDYTNFIYEHKETTIGTFLEPVLINQSKNINKIYTNLELLSQYRYPVNSDFEYANDLEADITFTGRNGVNYKFRKGIKRERAWDLRRRTDSYIDSADYKNYYLHKIVTDINNEEIDFEYDETKLYKFMPHAKATRRQTNSNPQTVPSSSDPIVTEGYYYDVSVEDVSRKDIRRIITQNEIVEFTYKDHDYVTNLQVPINERPSTPIYNKLQQQIVQLLDEIKIYDYQGNYVFGYKFEYTEQTGNQNTFEGIFKLKKILKYGRNHKDYIVYRKFDYYSDGSTSSPISNAQDVFGYPNSAFSNNESNFTPIYIFQGIADRMPDEAALTRGMLKTITNITGGKTEYKYKENTYNNIYYGGLLIKEILTYDNVNSLAKHVKYEYDNPEGFGLPVYDTSQYNQGVTPPNGYSQGYYEGYQQAWQTYFTKQDPIIDHYQYPYLTSYNVSSMPYDLLKETPLLDQLILNLGFQTFTQIDSGSFYSKVTQTNHNVTNGLAEKGSTVHNFIPSISGFNLSKKMSKTTQYDSQGKKVKEVLYNYDTVNFGIIDAFEFDNVHLQANHINPSLYRYVVKSYPIYKTLDVLKSVVKKDYVEDGNELSYETTFIYLNELDGSLNTTDYTRVKEMITSANGDEFEKTNFKYLSEYDNLPDDFQGLHLKNPQVEQNKWVKSGTVWKLEKSQVFNYLLDGKVKKIGEVLGNQNTGTYYTEATFISSSFDASSNFISLAEYITEYEYSTEGKLMIEKDLKSQTHTLYQRSNEYGGLRVDAILETRSLSNTFLKKSFENLSETGVVKFNKAFSGKYVYNGNTLLLGNFPAGYEVSFWTYKGNHWSFNSYLHTGGMLTIEKPIGVLCIDEVIVKPKNSTVATRTYSNQGITSSLDETGNGTRVEFDLFARKLYDLDKQHNILKEYRYNTKNLNTTN</sequence>
<gene>
    <name evidence="1" type="ORF">KAOT1_15688</name>
</gene>
<comment type="caution">
    <text evidence="1">The sequence shown here is derived from an EMBL/GenBank/DDBJ whole genome shotgun (WGS) entry which is preliminary data.</text>
</comment>
<dbReference type="AlphaFoldDB" id="A9DQB7"/>
<evidence type="ECO:0000313" key="1">
    <source>
        <dbReference type="EMBL" id="EDP96619.1"/>
    </source>
</evidence>
<reference evidence="1 2" key="1">
    <citation type="journal article" date="2011" name="J. Bacteriol.">
        <title>Genome sequence of the algicidal bacterium Kordia algicida OT-1.</title>
        <authorList>
            <person name="Lee H.S."/>
            <person name="Kang S.G."/>
            <person name="Kwon K.K."/>
            <person name="Lee J.H."/>
            <person name="Kim S.J."/>
        </authorList>
    </citation>
    <scope>NUCLEOTIDE SEQUENCE [LARGE SCALE GENOMIC DNA]</scope>
    <source>
        <strain evidence="1 2">OT-1</strain>
    </source>
</reference>